<dbReference type="AlphaFoldDB" id="I4YP41"/>
<organism evidence="1 2">
    <name type="scientific">Microvirga lotononidis</name>
    <dbReference type="NCBI Taxonomy" id="864069"/>
    <lineage>
        <taxon>Bacteria</taxon>
        <taxon>Pseudomonadati</taxon>
        <taxon>Pseudomonadota</taxon>
        <taxon>Alphaproteobacteria</taxon>
        <taxon>Hyphomicrobiales</taxon>
        <taxon>Methylobacteriaceae</taxon>
        <taxon>Microvirga</taxon>
    </lineage>
</organism>
<dbReference type="Proteomes" id="UP000003947">
    <property type="component" value="Unassembled WGS sequence"/>
</dbReference>
<dbReference type="HOGENOM" id="CLU_2555300_0_0_5"/>
<dbReference type="PATRIC" id="fig|864069.3.peg.6914"/>
<evidence type="ECO:0000313" key="1">
    <source>
        <dbReference type="EMBL" id="EIM25733.1"/>
    </source>
</evidence>
<sequence length="84" mass="9983">MSDKPNYRMERIERLLHELKYEVTRGMMEGEIDETIGFRFFVPISKRLPDGVVSCRFETRPVQRWAMHVEDLQPRLKVVSDNTA</sequence>
<dbReference type="RefSeq" id="WP_009494214.1">
    <property type="nucleotide sequence ID" value="NZ_CP141048.1"/>
</dbReference>
<gene>
    <name evidence="1" type="ORF">MicloDRAFT_00064600</name>
</gene>
<name>I4YP41_9HYPH</name>
<keyword evidence="2" id="KW-1185">Reference proteome</keyword>
<dbReference type="EMBL" id="JH660647">
    <property type="protein sequence ID" value="EIM25733.1"/>
    <property type="molecule type" value="Genomic_DNA"/>
</dbReference>
<dbReference type="STRING" id="864069.MicloDRAFT_00064600"/>
<accession>I4YP41</accession>
<dbReference type="OrthoDB" id="10004144at2"/>
<protein>
    <submittedName>
        <fullName evidence="1">Uncharacterized protein</fullName>
    </submittedName>
</protein>
<proteinExistence type="predicted"/>
<reference evidence="1 2" key="1">
    <citation type="submission" date="2012-02" db="EMBL/GenBank/DDBJ databases">
        <title>Improved High-Quality Draft sequence of Microvirga sp. WSM3557.</title>
        <authorList>
            <consortium name="US DOE Joint Genome Institute"/>
            <person name="Lucas S."/>
            <person name="Han J."/>
            <person name="Lapidus A."/>
            <person name="Cheng J.-F."/>
            <person name="Goodwin L."/>
            <person name="Pitluck S."/>
            <person name="Peters L."/>
            <person name="Zhang X."/>
            <person name="Detter J.C."/>
            <person name="Han C."/>
            <person name="Tapia R."/>
            <person name="Land M."/>
            <person name="Hauser L."/>
            <person name="Kyrpides N."/>
            <person name="Ivanova N."/>
            <person name="Pagani I."/>
            <person name="Brau L."/>
            <person name="Yates R."/>
            <person name="O'Hara G."/>
            <person name="Rui T."/>
            <person name="Howieson J."/>
            <person name="Reeve W."/>
            <person name="Woyke T."/>
        </authorList>
    </citation>
    <scope>NUCLEOTIDE SEQUENCE [LARGE SCALE GENOMIC DNA]</scope>
    <source>
        <strain evidence="1 2">WSM3557</strain>
    </source>
</reference>
<evidence type="ECO:0000313" key="2">
    <source>
        <dbReference type="Proteomes" id="UP000003947"/>
    </source>
</evidence>